<dbReference type="CDD" id="cd07043">
    <property type="entry name" value="STAS_anti-anti-sigma_factors"/>
    <property type="match status" value="1"/>
</dbReference>
<dbReference type="EMBL" id="CP060713">
    <property type="protein sequence ID" value="QNN51975.1"/>
    <property type="molecule type" value="Genomic_DNA"/>
</dbReference>
<reference evidence="2 3" key="1">
    <citation type="submission" date="2020-08" db="EMBL/GenBank/DDBJ databases">
        <title>Genome sequence of Nocardioides mesophilus KACC 16243T.</title>
        <authorList>
            <person name="Hyun D.-W."/>
            <person name="Bae J.-W."/>
        </authorList>
    </citation>
    <scope>NUCLEOTIDE SEQUENCE [LARGE SCALE GENOMIC DNA]</scope>
    <source>
        <strain evidence="2 3">KACC 16243</strain>
    </source>
</reference>
<dbReference type="Proteomes" id="UP000515947">
    <property type="component" value="Chromosome"/>
</dbReference>
<sequence length="101" mass="11116">MDVTVRGDTIALFGRLDGRSTAQVRDLLHQTLEQHLDVVVDLSHVDSVDVTGLTMLAATSKLLEREGRMLLLRGCSPALRRVIAFTRMRSLLQVEASAETA</sequence>
<dbReference type="InterPro" id="IPR036513">
    <property type="entry name" value="STAS_dom_sf"/>
</dbReference>
<dbReference type="KEGG" id="nmes:H9L09_15840"/>
<gene>
    <name evidence="2" type="ORF">H9L09_15840</name>
</gene>
<dbReference type="PANTHER" id="PTHR35849">
    <property type="entry name" value="BLR2341 PROTEIN"/>
    <property type="match status" value="1"/>
</dbReference>
<dbReference type="PROSITE" id="PS50801">
    <property type="entry name" value="STAS"/>
    <property type="match status" value="1"/>
</dbReference>
<dbReference type="Pfam" id="PF13466">
    <property type="entry name" value="STAS_2"/>
    <property type="match status" value="1"/>
</dbReference>
<protein>
    <submittedName>
        <fullName evidence="2">STAS domain-containing protein</fullName>
    </submittedName>
</protein>
<evidence type="ECO:0000313" key="2">
    <source>
        <dbReference type="EMBL" id="QNN51975.1"/>
    </source>
</evidence>
<dbReference type="InterPro" id="IPR002645">
    <property type="entry name" value="STAS_dom"/>
</dbReference>
<dbReference type="PANTHER" id="PTHR35849:SF2">
    <property type="entry name" value="BLR2341 PROTEIN"/>
    <property type="match status" value="1"/>
</dbReference>
<dbReference type="Gene3D" id="3.30.750.24">
    <property type="entry name" value="STAS domain"/>
    <property type="match status" value="1"/>
</dbReference>
<dbReference type="RefSeq" id="WP_187577818.1">
    <property type="nucleotide sequence ID" value="NZ_CP060713.1"/>
</dbReference>
<evidence type="ECO:0000259" key="1">
    <source>
        <dbReference type="PROSITE" id="PS50801"/>
    </source>
</evidence>
<dbReference type="AlphaFoldDB" id="A0A7G9R8Q0"/>
<name>A0A7G9R8Q0_9ACTN</name>
<keyword evidence="3" id="KW-1185">Reference proteome</keyword>
<dbReference type="InterPro" id="IPR052746">
    <property type="entry name" value="MlaB_ABC_Transporter"/>
</dbReference>
<accession>A0A7G9R8Q0</accession>
<dbReference type="InterPro" id="IPR058548">
    <property type="entry name" value="MlaB-like_STAS"/>
</dbReference>
<proteinExistence type="predicted"/>
<organism evidence="2 3">
    <name type="scientific">Nocardioides mesophilus</name>
    <dbReference type="NCBI Taxonomy" id="433659"/>
    <lineage>
        <taxon>Bacteria</taxon>
        <taxon>Bacillati</taxon>
        <taxon>Actinomycetota</taxon>
        <taxon>Actinomycetes</taxon>
        <taxon>Propionibacteriales</taxon>
        <taxon>Nocardioidaceae</taxon>
        <taxon>Nocardioides</taxon>
    </lineage>
</organism>
<dbReference type="SUPFAM" id="SSF52091">
    <property type="entry name" value="SpoIIaa-like"/>
    <property type="match status" value="1"/>
</dbReference>
<feature type="domain" description="STAS" evidence="1">
    <location>
        <begin position="10"/>
        <end position="101"/>
    </location>
</feature>
<evidence type="ECO:0000313" key="3">
    <source>
        <dbReference type="Proteomes" id="UP000515947"/>
    </source>
</evidence>